<accession>A0A232EKM7</accession>
<gene>
    <name evidence="2" type="ORF">TSAR_009123</name>
</gene>
<reference evidence="2 3" key="1">
    <citation type="journal article" date="2017" name="Curr. Biol.">
        <title>The Evolution of Venom by Co-option of Single-Copy Genes.</title>
        <authorList>
            <person name="Martinson E.O."/>
            <person name="Mrinalini"/>
            <person name="Kelkar Y.D."/>
            <person name="Chang C.H."/>
            <person name="Werren J.H."/>
        </authorList>
    </citation>
    <scope>NUCLEOTIDE SEQUENCE [LARGE SCALE GENOMIC DNA]</scope>
    <source>
        <strain evidence="2 3">Alberta</strain>
        <tissue evidence="2">Whole body</tissue>
    </source>
</reference>
<evidence type="ECO:0000313" key="3">
    <source>
        <dbReference type="Proteomes" id="UP000215335"/>
    </source>
</evidence>
<dbReference type="Pfam" id="PF02178">
    <property type="entry name" value="AT_hook"/>
    <property type="match status" value="3"/>
</dbReference>
<sequence>MGERSNVYKMLVHEYNEYLQRPLRHAAEEEEVEENDENINVKEILSKLLQRLYFYSCSERCRAGTRTEAQPNLPVRRRGRPRQNANASAEEQPAVRRRGRPRRNENIPDNAVVDEPAPRRRGRPRLNQNVPVKENIEEAIEGGIIEHANIQPADIQAGIGEHNAGPIREADEVANEEGQLINEEDIREHVGCG</sequence>
<dbReference type="GO" id="GO:0003677">
    <property type="term" value="F:DNA binding"/>
    <property type="evidence" value="ECO:0007669"/>
    <property type="project" value="InterPro"/>
</dbReference>
<dbReference type="InterPro" id="IPR017956">
    <property type="entry name" value="AT_hook_DNA-bd_motif"/>
</dbReference>
<proteinExistence type="predicted"/>
<evidence type="ECO:0000256" key="1">
    <source>
        <dbReference type="SAM" id="MobiDB-lite"/>
    </source>
</evidence>
<feature type="region of interest" description="Disordered" evidence="1">
    <location>
        <begin position="65"/>
        <end position="130"/>
    </location>
</feature>
<dbReference type="SMART" id="SM00384">
    <property type="entry name" value="AT_hook"/>
    <property type="match status" value="3"/>
</dbReference>
<organism evidence="2 3">
    <name type="scientific">Trichomalopsis sarcophagae</name>
    <dbReference type="NCBI Taxonomy" id="543379"/>
    <lineage>
        <taxon>Eukaryota</taxon>
        <taxon>Metazoa</taxon>
        <taxon>Ecdysozoa</taxon>
        <taxon>Arthropoda</taxon>
        <taxon>Hexapoda</taxon>
        <taxon>Insecta</taxon>
        <taxon>Pterygota</taxon>
        <taxon>Neoptera</taxon>
        <taxon>Endopterygota</taxon>
        <taxon>Hymenoptera</taxon>
        <taxon>Apocrita</taxon>
        <taxon>Proctotrupomorpha</taxon>
        <taxon>Chalcidoidea</taxon>
        <taxon>Pteromalidae</taxon>
        <taxon>Pteromalinae</taxon>
        <taxon>Trichomalopsis</taxon>
    </lineage>
</organism>
<dbReference type="EMBL" id="NNAY01003753">
    <property type="protein sequence ID" value="OXU18903.1"/>
    <property type="molecule type" value="Genomic_DNA"/>
</dbReference>
<dbReference type="AlphaFoldDB" id="A0A232EKM7"/>
<dbReference type="Proteomes" id="UP000215335">
    <property type="component" value="Unassembled WGS sequence"/>
</dbReference>
<evidence type="ECO:0000313" key="2">
    <source>
        <dbReference type="EMBL" id="OXU18903.1"/>
    </source>
</evidence>
<dbReference type="PRINTS" id="PR00929">
    <property type="entry name" value="ATHOOK"/>
</dbReference>
<name>A0A232EKM7_9HYME</name>
<protein>
    <submittedName>
        <fullName evidence="2">Uncharacterized protein</fullName>
    </submittedName>
</protein>
<comment type="caution">
    <text evidence="2">The sequence shown here is derived from an EMBL/GenBank/DDBJ whole genome shotgun (WGS) entry which is preliminary data.</text>
</comment>
<keyword evidence="3" id="KW-1185">Reference proteome</keyword>